<evidence type="ECO:0000313" key="4">
    <source>
        <dbReference type="Proteomes" id="UP001160148"/>
    </source>
</evidence>
<evidence type="ECO:0000313" key="3">
    <source>
        <dbReference type="EMBL" id="CAI6351845.1"/>
    </source>
</evidence>
<sequence length="203" mass="22943">MLKTTFGRYAQRPVHGRPPLFRGRYKFARFAVTSSIGVKMAFTLRFSVATSTRPLRLHLLFCSLVRQPSFPVWDSYGKRVYCLVLNIAVVRPINSYRSFIDCRRPVCSRQVRDNQLRVALPTLPYFASTCAVERSSLHDTTVHTLAPVFQIQQLHTYSSPAQDIGQGGSSVGDPRFPPDLILYYCIIELPTYCSCGIPNNTCS</sequence>
<dbReference type="EMBL" id="CARXXK010000001">
    <property type="protein sequence ID" value="CAI6347067.1"/>
    <property type="molecule type" value="Genomic_DNA"/>
</dbReference>
<comment type="caution">
    <text evidence="3">The sequence shown here is derived from an EMBL/GenBank/DDBJ whole genome shotgun (WGS) entry which is preliminary data.</text>
</comment>
<dbReference type="EMBL" id="CARXXK010000001">
    <property type="protein sequence ID" value="CAI6344891.1"/>
    <property type="molecule type" value="Genomic_DNA"/>
</dbReference>
<dbReference type="AlphaFoldDB" id="A0AAV0W7M3"/>
<proteinExistence type="predicted"/>
<evidence type="ECO:0000313" key="1">
    <source>
        <dbReference type="EMBL" id="CAI6344891.1"/>
    </source>
</evidence>
<dbReference type="Proteomes" id="UP001160148">
    <property type="component" value="Unassembled WGS sequence"/>
</dbReference>
<name>A0AAV0W7M3_9HEMI</name>
<accession>A0AAV0W7M3</accession>
<protein>
    <submittedName>
        <fullName evidence="3">Uncharacterized protein</fullName>
    </submittedName>
</protein>
<reference evidence="3 4" key="1">
    <citation type="submission" date="2023-01" db="EMBL/GenBank/DDBJ databases">
        <authorList>
            <person name="Whitehead M."/>
        </authorList>
    </citation>
    <scope>NUCLEOTIDE SEQUENCE [LARGE SCALE GENOMIC DNA]</scope>
</reference>
<dbReference type="EMBL" id="CARXXK010000001">
    <property type="protein sequence ID" value="CAI6351845.1"/>
    <property type="molecule type" value="Genomic_DNA"/>
</dbReference>
<organism evidence="3 4">
    <name type="scientific">Macrosiphum euphorbiae</name>
    <name type="common">potato aphid</name>
    <dbReference type="NCBI Taxonomy" id="13131"/>
    <lineage>
        <taxon>Eukaryota</taxon>
        <taxon>Metazoa</taxon>
        <taxon>Ecdysozoa</taxon>
        <taxon>Arthropoda</taxon>
        <taxon>Hexapoda</taxon>
        <taxon>Insecta</taxon>
        <taxon>Pterygota</taxon>
        <taxon>Neoptera</taxon>
        <taxon>Paraneoptera</taxon>
        <taxon>Hemiptera</taxon>
        <taxon>Sternorrhyncha</taxon>
        <taxon>Aphidomorpha</taxon>
        <taxon>Aphidoidea</taxon>
        <taxon>Aphididae</taxon>
        <taxon>Macrosiphini</taxon>
        <taxon>Macrosiphum</taxon>
    </lineage>
</organism>
<gene>
    <name evidence="1" type="ORF">MEUPH1_LOCUS1966</name>
    <name evidence="2" type="ORF">MEUPH1_LOCUS3896</name>
    <name evidence="3" type="ORF">MEUPH1_LOCUS8156</name>
</gene>
<keyword evidence="4" id="KW-1185">Reference proteome</keyword>
<evidence type="ECO:0000313" key="2">
    <source>
        <dbReference type="EMBL" id="CAI6347067.1"/>
    </source>
</evidence>